<keyword evidence="2" id="KW-1185">Reference proteome</keyword>
<dbReference type="EMBL" id="KL868583">
    <property type="protein sequence ID" value="KFM83570.1"/>
    <property type="molecule type" value="Genomic_DNA"/>
</dbReference>
<evidence type="ECO:0000313" key="1">
    <source>
        <dbReference type="EMBL" id="KFM83570.1"/>
    </source>
</evidence>
<reference evidence="1 2" key="1">
    <citation type="submission" date="2013-11" db="EMBL/GenBank/DDBJ databases">
        <title>Genome sequencing of Stegodyphus mimosarum.</title>
        <authorList>
            <person name="Bechsgaard J."/>
        </authorList>
    </citation>
    <scope>NUCLEOTIDE SEQUENCE [LARGE SCALE GENOMIC DNA]</scope>
</reference>
<accession>A0A087V1T1</accession>
<proteinExistence type="predicted"/>
<dbReference type="STRING" id="407821.A0A087V1T1"/>
<sequence length="56" mass="6470">MVRKKIDNRIRILIENCVSSHHRSLLVIVGEKARDSVCIYFSHFEEKIVESANVEG</sequence>
<evidence type="ECO:0000313" key="2">
    <source>
        <dbReference type="Proteomes" id="UP000054359"/>
    </source>
</evidence>
<organism evidence="1 2">
    <name type="scientific">Stegodyphus mimosarum</name>
    <name type="common">African social velvet spider</name>
    <dbReference type="NCBI Taxonomy" id="407821"/>
    <lineage>
        <taxon>Eukaryota</taxon>
        <taxon>Metazoa</taxon>
        <taxon>Ecdysozoa</taxon>
        <taxon>Arthropoda</taxon>
        <taxon>Chelicerata</taxon>
        <taxon>Arachnida</taxon>
        <taxon>Araneae</taxon>
        <taxon>Araneomorphae</taxon>
        <taxon>Entelegynae</taxon>
        <taxon>Eresoidea</taxon>
        <taxon>Eresidae</taxon>
        <taxon>Stegodyphus</taxon>
    </lineage>
</organism>
<gene>
    <name evidence="1" type="ORF">X975_03852</name>
</gene>
<protein>
    <submittedName>
        <fullName evidence="1">Polycomb protein l(1)G0020</fullName>
    </submittedName>
</protein>
<dbReference type="AlphaFoldDB" id="A0A087V1T1"/>
<dbReference type="OrthoDB" id="10067491at2759"/>
<dbReference type="Proteomes" id="UP000054359">
    <property type="component" value="Unassembled WGS sequence"/>
</dbReference>
<name>A0A087V1T1_STEMI</name>
<feature type="non-terminal residue" evidence="1">
    <location>
        <position position="56"/>
    </location>
</feature>